<organism evidence="1 2">
    <name type="scientific">Nonomuraea maheshkhaliensis</name>
    <dbReference type="NCBI Taxonomy" id="419590"/>
    <lineage>
        <taxon>Bacteria</taxon>
        <taxon>Bacillati</taxon>
        <taxon>Actinomycetota</taxon>
        <taxon>Actinomycetes</taxon>
        <taxon>Streptosporangiales</taxon>
        <taxon>Streptosporangiaceae</taxon>
        <taxon>Nonomuraea</taxon>
    </lineage>
</organism>
<accession>A0ABN2FAU4</accession>
<dbReference type="InterPro" id="IPR046196">
    <property type="entry name" value="DUF6228"/>
</dbReference>
<name>A0ABN2FAU4_9ACTN</name>
<evidence type="ECO:0000313" key="1">
    <source>
        <dbReference type="EMBL" id="GAA1638298.1"/>
    </source>
</evidence>
<comment type="caution">
    <text evidence="1">The sequence shown here is derived from an EMBL/GenBank/DDBJ whole genome shotgun (WGS) entry which is preliminary data.</text>
</comment>
<reference evidence="1 2" key="1">
    <citation type="journal article" date="2019" name="Int. J. Syst. Evol. Microbiol.">
        <title>The Global Catalogue of Microorganisms (GCM) 10K type strain sequencing project: providing services to taxonomists for standard genome sequencing and annotation.</title>
        <authorList>
            <consortium name="The Broad Institute Genomics Platform"/>
            <consortium name="The Broad Institute Genome Sequencing Center for Infectious Disease"/>
            <person name="Wu L."/>
            <person name="Ma J."/>
        </authorList>
    </citation>
    <scope>NUCLEOTIDE SEQUENCE [LARGE SCALE GENOMIC DNA]</scope>
    <source>
        <strain evidence="1 2">JCM 13929</strain>
    </source>
</reference>
<dbReference type="Proteomes" id="UP001500064">
    <property type="component" value="Unassembled WGS sequence"/>
</dbReference>
<evidence type="ECO:0000313" key="2">
    <source>
        <dbReference type="Proteomes" id="UP001500064"/>
    </source>
</evidence>
<dbReference type="EMBL" id="BAAAMU010000025">
    <property type="protein sequence ID" value="GAA1638298.1"/>
    <property type="molecule type" value="Genomic_DNA"/>
</dbReference>
<sequence>MTIRLSGRRIDDDETVFAIEARAHELRATIPDVTVSIYDLAGDLSAFLGRLADDFRGWSESRTWHADQLTLEAGFHSGGHIELTWKMRPDFYRGPTWEVSATTWIEAGQQLTTLASDVRTFLARP</sequence>
<keyword evidence="2" id="KW-1185">Reference proteome</keyword>
<proteinExistence type="predicted"/>
<gene>
    <name evidence="1" type="ORF">GCM10009733_039340</name>
</gene>
<dbReference type="Pfam" id="PF19739">
    <property type="entry name" value="DUF6228"/>
    <property type="match status" value="1"/>
</dbReference>
<protein>
    <submittedName>
        <fullName evidence="1">DUF6228 family protein</fullName>
    </submittedName>
</protein>